<reference evidence="7 8" key="1">
    <citation type="journal article" date="2018" name="BMC Genomics">
        <title>Genomic evidence for intraspecific hybridization in a clonal and extremely halotolerant yeast.</title>
        <authorList>
            <person name="Gostincar C."/>
            <person name="Stajich J.E."/>
            <person name="Zupancic J."/>
            <person name="Zalar P."/>
            <person name="Gunde-Cimerman N."/>
        </authorList>
    </citation>
    <scope>NUCLEOTIDE SEQUENCE [LARGE SCALE GENOMIC DNA]</scope>
    <source>
        <strain evidence="7 8">EXF-2788</strain>
    </source>
</reference>
<sequence>MWMSQKCSEARQAGSSAANATKSGIKAATSLHETAGDRAQVGASKSIPTCKALRIVTSCPRVAISQRLSSRDSSFTYVHMHASDHADLLESFTSIKLPAEDIYVDPRHQPVNPDDEDDVIPDQHAALGIQRATQKAREPAWKDLGLESLMSAGPPNRQAGAGASAPRGRQTVLR</sequence>
<feature type="compositionally biased region" description="Basic and acidic residues" evidence="6">
    <location>
        <begin position="135"/>
        <end position="145"/>
    </location>
</feature>
<dbReference type="VEuPathDB" id="FungiDB:BTJ68_14160"/>
<dbReference type="InterPro" id="IPR008401">
    <property type="entry name" value="Apc13"/>
</dbReference>
<dbReference type="PANTHER" id="PTHR28526:SF1">
    <property type="entry name" value="ANAPHASE-PROMOTING COMPLEX SUBUNIT 13"/>
    <property type="match status" value="1"/>
</dbReference>
<dbReference type="OrthoDB" id="2351920at2759"/>
<evidence type="ECO:0000313" key="8">
    <source>
        <dbReference type="Proteomes" id="UP000268823"/>
    </source>
</evidence>
<keyword evidence="4" id="KW-0833">Ubl conjugation pathway</keyword>
<evidence type="ECO:0000256" key="6">
    <source>
        <dbReference type="SAM" id="MobiDB-lite"/>
    </source>
</evidence>
<dbReference type="GO" id="GO:0051301">
    <property type="term" value="P:cell division"/>
    <property type="evidence" value="ECO:0007669"/>
    <property type="project" value="UniProtKB-KW"/>
</dbReference>
<dbReference type="EMBL" id="QWIR01000255">
    <property type="protein sequence ID" value="RMY81482.1"/>
    <property type="molecule type" value="Genomic_DNA"/>
</dbReference>
<evidence type="ECO:0000256" key="1">
    <source>
        <dbReference type="ARBA" id="ARBA00006940"/>
    </source>
</evidence>
<dbReference type="Pfam" id="PF05839">
    <property type="entry name" value="Apc13p"/>
    <property type="match status" value="1"/>
</dbReference>
<comment type="similarity">
    <text evidence="1">Belongs to the APC13 family.</text>
</comment>
<feature type="region of interest" description="Disordered" evidence="6">
    <location>
        <begin position="131"/>
        <end position="174"/>
    </location>
</feature>
<protein>
    <submittedName>
        <fullName evidence="7">Uncharacterized protein</fullName>
    </submittedName>
</protein>
<evidence type="ECO:0000256" key="3">
    <source>
        <dbReference type="ARBA" id="ARBA00022776"/>
    </source>
</evidence>
<evidence type="ECO:0000313" key="7">
    <source>
        <dbReference type="EMBL" id="RMY81482.1"/>
    </source>
</evidence>
<proteinExistence type="inferred from homology"/>
<accession>A0A3M7EY73</accession>
<dbReference type="GO" id="GO:0005680">
    <property type="term" value="C:anaphase-promoting complex"/>
    <property type="evidence" value="ECO:0007669"/>
    <property type="project" value="InterPro"/>
</dbReference>
<dbReference type="Proteomes" id="UP000268823">
    <property type="component" value="Unassembled WGS sequence"/>
</dbReference>
<evidence type="ECO:0000256" key="4">
    <source>
        <dbReference type="ARBA" id="ARBA00022786"/>
    </source>
</evidence>
<evidence type="ECO:0000256" key="2">
    <source>
        <dbReference type="ARBA" id="ARBA00022618"/>
    </source>
</evidence>
<comment type="caution">
    <text evidence="7">The sequence shown here is derived from an EMBL/GenBank/DDBJ whole genome shotgun (WGS) entry which is preliminary data.</text>
</comment>
<name>A0A3M7EY73_HORWE</name>
<keyword evidence="3" id="KW-0498">Mitosis</keyword>
<keyword evidence="5" id="KW-0131">Cell cycle</keyword>
<dbReference type="PANTHER" id="PTHR28526">
    <property type="entry name" value="ANAPHASE-PROMOTING COMPLEX SUBUNIT 13"/>
    <property type="match status" value="1"/>
</dbReference>
<keyword evidence="2" id="KW-0132">Cell division</keyword>
<feature type="region of interest" description="Disordered" evidence="6">
    <location>
        <begin position="1"/>
        <end position="21"/>
    </location>
</feature>
<evidence type="ECO:0000256" key="5">
    <source>
        <dbReference type="ARBA" id="ARBA00023306"/>
    </source>
</evidence>
<dbReference type="AlphaFoldDB" id="A0A3M7EY73"/>
<gene>
    <name evidence="7" type="ORF">D0861_08292</name>
</gene>
<organism evidence="7 8">
    <name type="scientific">Hortaea werneckii</name>
    <name type="common">Black yeast</name>
    <name type="synonym">Cladosporium werneckii</name>
    <dbReference type="NCBI Taxonomy" id="91943"/>
    <lineage>
        <taxon>Eukaryota</taxon>
        <taxon>Fungi</taxon>
        <taxon>Dikarya</taxon>
        <taxon>Ascomycota</taxon>
        <taxon>Pezizomycotina</taxon>
        <taxon>Dothideomycetes</taxon>
        <taxon>Dothideomycetidae</taxon>
        <taxon>Mycosphaerellales</taxon>
        <taxon>Teratosphaeriaceae</taxon>
        <taxon>Hortaea</taxon>
    </lineage>
</organism>